<proteinExistence type="predicted"/>
<dbReference type="EMBL" id="LAZR01020343">
    <property type="protein sequence ID" value="KKL89236.1"/>
    <property type="molecule type" value="Genomic_DNA"/>
</dbReference>
<dbReference type="AlphaFoldDB" id="A0A0F9GFA5"/>
<evidence type="ECO:0000313" key="1">
    <source>
        <dbReference type="EMBL" id="KKL89236.1"/>
    </source>
</evidence>
<organism evidence="1">
    <name type="scientific">marine sediment metagenome</name>
    <dbReference type="NCBI Taxonomy" id="412755"/>
    <lineage>
        <taxon>unclassified sequences</taxon>
        <taxon>metagenomes</taxon>
        <taxon>ecological metagenomes</taxon>
    </lineage>
</organism>
<reference evidence="1" key="1">
    <citation type="journal article" date="2015" name="Nature">
        <title>Complex archaea that bridge the gap between prokaryotes and eukaryotes.</title>
        <authorList>
            <person name="Spang A."/>
            <person name="Saw J.H."/>
            <person name="Jorgensen S.L."/>
            <person name="Zaremba-Niedzwiedzka K."/>
            <person name="Martijn J."/>
            <person name="Lind A.E."/>
            <person name="van Eijk R."/>
            <person name="Schleper C."/>
            <person name="Guy L."/>
            <person name="Ettema T.J."/>
        </authorList>
    </citation>
    <scope>NUCLEOTIDE SEQUENCE</scope>
</reference>
<sequence length="137" mass="15998">MKVELYLRSIMQEHPDTSCVVRENDDLEPRAGWANWKFDWGAHRWRDGELRVKERELASDECLNSRIRMLKLRKENTGGLAFDPITTAVLKLDQEGMQILEIMKTGQVSCKSYDNKKHENSMLENFTAELSRLLRVS</sequence>
<name>A0A0F9GFA5_9ZZZZ</name>
<protein>
    <submittedName>
        <fullName evidence="1">Uncharacterized protein</fullName>
    </submittedName>
</protein>
<accession>A0A0F9GFA5</accession>
<gene>
    <name evidence="1" type="ORF">LCGC14_1916740</name>
</gene>
<comment type="caution">
    <text evidence="1">The sequence shown here is derived from an EMBL/GenBank/DDBJ whole genome shotgun (WGS) entry which is preliminary data.</text>
</comment>